<proteinExistence type="predicted"/>
<organism evidence="2 3">
    <name type="scientific">Citreimonas salinaria</name>
    <dbReference type="NCBI Taxonomy" id="321339"/>
    <lineage>
        <taxon>Bacteria</taxon>
        <taxon>Pseudomonadati</taxon>
        <taxon>Pseudomonadota</taxon>
        <taxon>Alphaproteobacteria</taxon>
        <taxon>Rhodobacterales</taxon>
        <taxon>Roseobacteraceae</taxon>
        <taxon>Citreimonas</taxon>
    </lineage>
</organism>
<evidence type="ECO:0000313" key="2">
    <source>
        <dbReference type="EMBL" id="SDY16999.1"/>
    </source>
</evidence>
<dbReference type="Pfam" id="PF07475">
    <property type="entry name" value="Hpr_kinase_C"/>
    <property type="match status" value="1"/>
</dbReference>
<keyword evidence="3" id="KW-1185">Reference proteome</keyword>
<dbReference type="GO" id="GO:0000155">
    <property type="term" value="F:phosphorelay sensor kinase activity"/>
    <property type="evidence" value="ECO:0007669"/>
    <property type="project" value="InterPro"/>
</dbReference>
<dbReference type="Proteomes" id="UP000199286">
    <property type="component" value="Unassembled WGS sequence"/>
</dbReference>
<name>A0A1H3HQQ2_9RHOB</name>
<dbReference type="STRING" id="321339.SAMN05444340_10455"/>
<sequence>MADAQPAILHASAVALKGRGLLIRGASGSGKSGLALQLMALGASLVADDRVVVTRDGAQVRLGAPDTIRGRIEARGVGILHADTARDAALAAVVDLDTVESDRLPPHRVTDILGVAVALIHNCAHPSFPAALRQYLIAGRET</sequence>
<gene>
    <name evidence="2" type="ORF">SAMN05444340_10455</name>
</gene>
<keyword evidence="2" id="KW-0418">Kinase</keyword>
<reference evidence="2 3" key="1">
    <citation type="submission" date="2016-10" db="EMBL/GenBank/DDBJ databases">
        <authorList>
            <person name="de Groot N.N."/>
        </authorList>
    </citation>
    <scope>NUCLEOTIDE SEQUENCE [LARGE SCALE GENOMIC DNA]</scope>
    <source>
        <strain evidence="2 3">DSM 26880</strain>
    </source>
</reference>
<dbReference type="GO" id="GO:0006109">
    <property type="term" value="P:regulation of carbohydrate metabolic process"/>
    <property type="evidence" value="ECO:0007669"/>
    <property type="project" value="InterPro"/>
</dbReference>
<evidence type="ECO:0000259" key="1">
    <source>
        <dbReference type="Pfam" id="PF07475"/>
    </source>
</evidence>
<dbReference type="Gene3D" id="3.40.50.300">
    <property type="entry name" value="P-loop containing nucleotide triphosphate hydrolases"/>
    <property type="match status" value="1"/>
</dbReference>
<dbReference type="EMBL" id="FNPF01000004">
    <property type="protein sequence ID" value="SDY16999.1"/>
    <property type="molecule type" value="Genomic_DNA"/>
</dbReference>
<accession>A0A1H3HQQ2</accession>
<evidence type="ECO:0000313" key="3">
    <source>
        <dbReference type="Proteomes" id="UP000199286"/>
    </source>
</evidence>
<dbReference type="CDD" id="cd01918">
    <property type="entry name" value="HprK_C"/>
    <property type="match status" value="1"/>
</dbReference>
<feature type="domain" description="HPr kinase/phosphorylase C-terminal" evidence="1">
    <location>
        <begin position="6"/>
        <end position="82"/>
    </location>
</feature>
<keyword evidence="2" id="KW-0808">Transferase</keyword>
<dbReference type="AlphaFoldDB" id="A0A1H3HQQ2"/>
<protein>
    <submittedName>
        <fullName evidence="2">Hpr(Ser) kinase/phosphatase</fullName>
    </submittedName>
</protein>
<dbReference type="InterPro" id="IPR027417">
    <property type="entry name" value="P-loop_NTPase"/>
</dbReference>
<dbReference type="SUPFAM" id="SSF53795">
    <property type="entry name" value="PEP carboxykinase-like"/>
    <property type="match status" value="1"/>
</dbReference>
<dbReference type="GO" id="GO:0005524">
    <property type="term" value="F:ATP binding"/>
    <property type="evidence" value="ECO:0007669"/>
    <property type="project" value="InterPro"/>
</dbReference>
<dbReference type="RefSeq" id="WP_089880997.1">
    <property type="nucleotide sequence ID" value="NZ_FNPF01000004.1"/>
</dbReference>
<dbReference type="InterPro" id="IPR011104">
    <property type="entry name" value="Hpr_kin/Pase_C"/>
</dbReference>
<dbReference type="OrthoDB" id="8326226at2"/>